<dbReference type="GO" id="GO:0061709">
    <property type="term" value="P:reticulophagy"/>
    <property type="evidence" value="ECO:0007669"/>
    <property type="project" value="TreeGrafter"/>
</dbReference>
<evidence type="ECO:0000313" key="2">
    <source>
        <dbReference type="EMBL" id="EKC29965.1"/>
    </source>
</evidence>
<dbReference type="GO" id="GO:0002218">
    <property type="term" value="P:activation of innate immune response"/>
    <property type="evidence" value="ECO:0007669"/>
    <property type="project" value="InterPro"/>
</dbReference>
<dbReference type="Gene3D" id="1.20.5.5200">
    <property type="match status" value="1"/>
</dbReference>
<dbReference type="Gene3D" id="3.40.50.12100">
    <property type="entry name" value="Stimulator of interferon genes protein"/>
    <property type="match status" value="1"/>
</dbReference>
<dbReference type="GO" id="GO:0005776">
    <property type="term" value="C:autophagosome"/>
    <property type="evidence" value="ECO:0007669"/>
    <property type="project" value="TreeGrafter"/>
</dbReference>
<dbReference type="GO" id="GO:0061507">
    <property type="term" value="F:2',3'-cyclic GMP-AMP binding"/>
    <property type="evidence" value="ECO:0007669"/>
    <property type="project" value="TreeGrafter"/>
</dbReference>
<gene>
    <name evidence="2" type="ORF">CGI_10003079</name>
</gene>
<dbReference type="GO" id="GO:0035438">
    <property type="term" value="F:cyclic-di-GMP binding"/>
    <property type="evidence" value="ECO:0007669"/>
    <property type="project" value="TreeGrafter"/>
</dbReference>
<dbReference type="InterPro" id="IPR055432">
    <property type="entry name" value="STING_LBD"/>
</dbReference>
<dbReference type="PANTHER" id="PTHR34339">
    <property type="entry name" value="STIMULATOR OF INTERFERON GENES PROTEIN"/>
    <property type="match status" value="1"/>
</dbReference>
<sequence length="354" mass="40010">MALGTIGILSMFSVTCKSTDNNFWKSTFTSNNVNLFGDELSYNLIFVTLGIIDIWVGEMIKRVFVFCGEFRFINSRYDGRISFVVQQSFCTKSNIPFLTLPILVAMLTYMNLHGDGMLLDPTKSEMSRVMEEQKLNVGHGLAWSYYFGYLRLIIPGLQSRMDSWKKGIDTTRKSVVVPKLYILIPKSCYCPPSITAADPQLKVAGVTPSFVANRAGNQRREYKNTVYCFEADKTDFYCLVEYATPILSLYEMSNSEEAGLSSFDRLQQMRTFVATLQEIINSNPETKDNCSLLVYDDKKFGDGEQSISMLIKDRIEKDLSDKALQMVDDFAKVVDGTNTDTISSKCANELTEDI</sequence>
<dbReference type="PANTHER" id="PTHR34339:SF1">
    <property type="entry name" value="STIMULATOR OF INTERFERON GENES PROTEIN"/>
    <property type="match status" value="1"/>
</dbReference>
<feature type="domain" description="STING ligand-binding" evidence="1">
    <location>
        <begin position="136"/>
        <end position="316"/>
    </location>
</feature>
<organism evidence="2">
    <name type="scientific">Magallana gigas</name>
    <name type="common">Pacific oyster</name>
    <name type="synonym">Crassostrea gigas</name>
    <dbReference type="NCBI Taxonomy" id="29159"/>
    <lineage>
        <taxon>Eukaryota</taxon>
        <taxon>Metazoa</taxon>
        <taxon>Spiralia</taxon>
        <taxon>Lophotrochozoa</taxon>
        <taxon>Mollusca</taxon>
        <taxon>Bivalvia</taxon>
        <taxon>Autobranchia</taxon>
        <taxon>Pteriomorphia</taxon>
        <taxon>Ostreida</taxon>
        <taxon>Ostreoidea</taxon>
        <taxon>Ostreidae</taxon>
        <taxon>Magallana</taxon>
    </lineage>
</organism>
<dbReference type="GO" id="GO:0016239">
    <property type="term" value="P:positive regulation of macroautophagy"/>
    <property type="evidence" value="ECO:0007669"/>
    <property type="project" value="TreeGrafter"/>
</dbReference>
<dbReference type="AlphaFoldDB" id="K1QMA0"/>
<dbReference type="GO" id="GO:0032481">
    <property type="term" value="P:positive regulation of type I interferon production"/>
    <property type="evidence" value="ECO:0007669"/>
    <property type="project" value="InterPro"/>
</dbReference>
<dbReference type="GO" id="GO:0005789">
    <property type="term" value="C:endoplasmic reticulum membrane"/>
    <property type="evidence" value="ECO:0007669"/>
    <property type="project" value="TreeGrafter"/>
</dbReference>
<protein>
    <recommendedName>
        <fullName evidence="1">STING ligand-binding domain-containing protein</fullName>
    </recommendedName>
</protein>
<dbReference type="GO" id="GO:0045087">
    <property type="term" value="P:innate immune response"/>
    <property type="evidence" value="ECO:0007669"/>
    <property type="project" value="TreeGrafter"/>
</dbReference>
<dbReference type="HOGENOM" id="CLU_783573_0_0_1"/>
<dbReference type="GO" id="GO:0000045">
    <property type="term" value="P:autophagosome assembly"/>
    <property type="evidence" value="ECO:0007669"/>
    <property type="project" value="TreeGrafter"/>
</dbReference>
<proteinExistence type="predicted"/>
<dbReference type="EMBL" id="JH818039">
    <property type="protein sequence ID" value="EKC29965.1"/>
    <property type="molecule type" value="Genomic_DNA"/>
</dbReference>
<dbReference type="FunFam" id="1.20.5.5200:FF:000001">
    <property type="entry name" value="Stimulator of interferon genes protein"/>
    <property type="match status" value="1"/>
</dbReference>
<evidence type="ECO:0000259" key="1">
    <source>
        <dbReference type="Pfam" id="PF15009"/>
    </source>
</evidence>
<name>K1QMA0_MAGGI</name>
<dbReference type="InParanoid" id="K1QMA0"/>
<dbReference type="Pfam" id="PF15009">
    <property type="entry name" value="STING_LBD"/>
    <property type="match status" value="1"/>
</dbReference>
<dbReference type="InterPro" id="IPR038623">
    <property type="entry name" value="STING_C_sf"/>
</dbReference>
<accession>K1QMA0</accession>
<reference evidence="2" key="1">
    <citation type="journal article" date="2012" name="Nature">
        <title>The oyster genome reveals stress adaptation and complexity of shell formation.</title>
        <authorList>
            <person name="Zhang G."/>
            <person name="Fang X."/>
            <person name="Guo X."/>
            <person name="Li L."/>
            <person name="Luo R."/>
            <person name="Xu F."/>
            <person name="Yang P."/>
            <person name="Zhang L."/>
            <person name="Wang X."/>
            <person name="Qi H."/>
            <person name="Xiong Z."/>
            <person name="Que H."/>
            <person name="Xie Y."/>
            <person name="Holland P.W."/>
            <person name="Paps J."/>
            <person name="Zhu Y."/>
            <person name="Wu F."/>
            <person name="Chen Y."/>
            <person name="Wang J."/>
            <person name="Peng C."/>
            <person name="Meng J."/>
            <person name="Yang L."/>
            <person name="Liu J."/>
            <person name="Wen B."/>
            <person name="Zhang N."/>
            <person name="Huang Z."/>
            <person name="Zhu Q."/>
            <person name="Feng Y."/>
            <person name="Mount A."/>
            <person name="Hedgecock D."/>
            <person name="Xu Z."/>
            <person name="Liu Y."/>
            <person name="Domazet-Loso T."/>
            <person name="Du Y."/>
            <person name="Sun X."/>
            <person name="Zhang S."/>
            <person name="Liu B."/>
            <person name="Cheng P."/>
            <person name="Jiang X."/>
            <person name="Li J."/>
            <person name="Fan D."/>
            <person name="Wang W."/>
            <person name="Fu W."/>
            <person name="Wang T."/>
            <person name="Wang B."/>
            <person name="Zhang J."/>
            <person name="Peng Z."/>
            <person name="Li Y."/>
            <person name="Li N."/>
            <person name="Wang J."/>
            <person name="Chen M."/>
            <person name="He Y."/>
            <person name="Tan F."/>
            <person name="Song X."/>
            <person name="Zheng Q."/>
            <person name="Huang R."/>
            <person name="Yang H."/>
            <person name="Du X."/>
            <person name="Chen L."/>
            <person name="Yang M."/>
            <person name="Gaffney P.M."/>
            <person name="Wang S."/>
            <person name="Luo L."/>
            <person name="She Z."/>
            <person name="Ming Y."/>
            <person name="Huang W."/>
            <person name="Zhang S."/>
            <person name="Huang B."/>
            <person name="Zhang Y."/>
            <person name="Qu T."/>
            <person name="Ni P."/>
            <person name="Miao G."/>
            <person name="Wang J."/>
            <person name="Wang Q."/>
            <person name="Steinberg C.E."/>
            <person name="Wang H."/>
            <person name="Li N."/>
            <person name="Qian L."/>
            <person name="Zhang G."/>
            <person name="Li Y."/>
            <person name="Yang H."/>
            <person name="Liu X."/>
            <person name="Wang J."/>
            <person name="Yin Y."/>
            <person name="Wang J."/>
        </authorList>
    </citation>
    <scope>NUCLEOTIDE SEQUENCE [LARGE SCALE GENOMIC DNA]</scope>
    <source>
        <strain evidence="2">05x7-T-G4-1.051#20</strain>
    </source>
</reference>
<dbReference type="InterPro" id="IPR029158">
    <property type="entry name" value="STING"/>
</dbReference>